<evidence type="ECO:0000256" key="1">
    <source>
        <dbReference type="ARBA" id="ARBA00004141"/>
    </source>
</evidence>
<accession>A0A447TLM7</accession>
<feature type="domain" description="ResB-like" evidence="7">
    <location>
        <begin position="5"/>
        <end position="76"/>
    </location>
</feature>
<dbReference type="Proteomes" id="UP000275777">
    <property type="component" value="Chromosome"/>
</dbReference>
<evidence type="ECO:0000256" key="5">
    <source>
        <dbReference type="ARBA" id="ARBA00023136"/>
    </source>
</evidence>
<dbReference type="AlphaFoldDB" id="A0A447TLM7"/>
<dbReference type="GO" id="GO:0017004">
    <property type="term" value="P:cytochrome complex assembly"/>
    <property type="evidence" value="ECO:0007669"/>
    <property type="project" value="UniProtKB-KW"/>
</dbReference>
<comment type="subcellular location">
    <subcellularLocation>
        <location evidence="1">Membrane</location>
        <topology evidence="1">Multi-pass membrane protein</topology>
    </subcellularLocation>
</comment>
<dbReference type="Pfam" id="PF05140">
    <property type="entry name" value="ResB"/>
    <property type="match status" value="1"/>
</dbReference>
<evidence type="ECO:0000256" key="4">
    <source>
        <dbReference type="ARBA" id="ARBA00022989"/>
    </source>
</evidence>
<evidence type="ECO:0000256" key="6">
    <source>
        <dbReference type="SAM" id="MobiDB-lite"/>
    </source>
</evidence>
<keyword evidence="5" id="KW-0472">Membrane</keyword>
<evidence type="ECO:0000256" key="2">
    <source>
        <dbReference type="ARBA" id="ARBA00022692"/>
    </source>
</evidence>
<keyword evidence="2" id="KW-0812">Transmembrane</keyword>
<gene>
    <name evidence="8" type="ORF">NCTC9695_06348</name>
</gene>
<feature type="region of interest" description="Disordered" evidence="6">
    <location>
        <begin position="106"/>
        <end position="164"/>
    </location>
</feature>
<keyword evidence="4" id="KW-1133">Transmembrane helix</keyword>
<evidence type="ECO:0000313" key="9">
    <source>
        <dbReference type="Proteomes" id="UP000275777"/>
    </source>
</evidence>
<feature type="compositionally biased region" description="Basic residues" evidence="6">
    <location>
        <begin position="117"/>
        <end position="130"/>
    </location>
</feature>
<keyword evidence="3" id="KW-0201">Cytochrome c-type biogenesis</keyword>
<dbReference type="EMBL" id="LR134182">
    <property type="protein sequence ID" value="VEB45816.1"/>
    <property type="molecule type" value="Genomic_DNA"/>
</dbReference>
<organism evidence="8 9">
    <name type="scientific">Chromobacterium violaceum</name>
    <dbReference type="NCBI Taxonomy" id="536"/>
    <lineage>
        <taxon>Bacteria</taxon>
        <taxon>Pseudomonadati</taxon>
        <taxon>Pseudomonadota</taxon>
        <taxon>Betaproteobacteria</taxon>
        <taxon>Neisseriales</taxon>
        <taxon>Chromobacteriaceae</taxon>
        <taxon>Chromobacterium</taxon>
    </lineage>
</organism>
<name>A0A447TLM7_CHRVL</name>
<evidence type="ECO:0000256" key="3">
    <source>
        <dbReference type="ARBA" id="ARBA00022748"/>
    </source>
</evidence>
<dbReference type="GO" id="GO:0016020">
    <property type="term" value="C:membrane"/>
    <property type="evidence" value="ECO:0007669"/>
    <property type="project" value="UniProtKB-SubCell"/>
</dbReference>
<proteinExistence type="predicted"/>
<feature type="compositionally biased region" description="Pro residues" evidence="6">
    <location>
        <begin position="147"/>
        <end position="156"/>
    </location>
</feature>
<sequence length="210" mass="22698">MEYVHYMAPIAQDGASYLMAGMRKTPADPFQYLRMPLDDDMQVDRFMRLYAALRDPSLYDEVAARATRKAQQGGVIDDKLAKQFGDSVKGVLERFASAASPRWSSSWTSGCQPTSARRWRRPISRSCRRGGGRDGGGRRQAGAKRWPPTPPLPLPAGRPGGRQRAAGLRFAGVPATGGLRPGAVVRPAADPLAGKTLVYLGSVLLVLASC</sequence>
<protein>
    <recommendedName>
        <fullName evidence="7">ResB-like domain-containing protein</fullName>
    </recommendedName>
</protein>
<reference evidence="8 9" key="1">
    <citation type="submission" date="2018-12" db="EMBL/GenBank/DDBJ databases">
        <authorList>
            <consortium name="Pathogen Informatics"/>
        </authorList>
    </citation>
    <scope>NUCLEOTIDE SEQUENCE [LARGE SCALE GENOMIC DNA]</scope>
    <source>
        <strain evidence="8 9">NCTC9695</strain>
    </source>
</reference>
<evidence type="ECO:0000259" key="7">
    <source>
        <dbReference type="Pfam" id="PF05140"/>
    </source>
</evidence>
<dbReference type="InterPro" id="IPR007816">
    <property type="entry name" value="ResB-like_domain"/>
</dbReference>
<evidence type="ECO:0000313" key="8">
    <source>
        <dbReference type="EMBL" id="VEB45816.1"/>
    </source>
</evidence>